<dbReference type="Gene3D" id="3.40.190.10">
    <property type="entry name" value="Periplasmic binding protein-like II"/>
    <property type="match status" value="2"/>
</dbReference>
<evidence type="ECO:0000259" key="5">
    <source>
        <dbReference type="PROSITE" id="PS50931"/>
    </source>
</evidence>
<dbReference type="InterPro" id="IPR005119">
    <property type="entry name" value="LysR_subst-bd"/>
</dbReference>
<dbReference type="SUPFAM" id="SSF46785">
    <property type="entry name" value="Winged helix' DNA-binding domain"/>
    <property type="match status" value="1"/>
</dbReference>
<accession>A0ABW2RAG8</accession>
<organism evidence="6 7">
    <name type="scientific">Hydrogenophaga bisanensis</name>
    <dbReference type="NCBI Taxonomy" id="439611"/>
    <lineage>
        <taxon>Bacteria</taxon>
        <taxon>Pseudomonadati</taxon>
        <taxon>Pseudomonadota</taxon>
        <taxon>Betaproteobacteria</taxon>
        <taxon>Burkholderiales</taxon>
        <taxon>Comamonadaceae</taxon>
        <taxon>Hydrogenophaga</taxon>
    </lineage>
</organism>
<dbReference type="InterPro" id="IPR036390">
    <property type="entry name" value="WH_DNA-bd_sf"/>
</dbReference>
<gene>
    <name evidence="6" type="ORF">ACFQNJ_11180</name>
</gene>
<dbReference type="SUPFAM" id="SSF53850">
    <property type="entry name" value="Periplasmic binding protein-like II"/>
    <property type="match status" value="1"/>
</dbReference>
<proteinExistence type="inferred from homology"/>
<comment type="similarity">
    <text evidence="1">Belongs to the LysR transcriptional regulatory family.</text>
</comment>
<dbReference type="RefSeq" id="WP_382257178.1">
    <property type="nucleotide sequence ID" value="NZ_JBHTBX010000006.1"/>
</dbReference>
<dbReference type="PANTHER" id="PTHR30537">
    <property type="entry name" value="HTH-TYPE TRANSCRIPTIONAL REGULATOR"/>
    <property type="match status" value="1"/>
</dbReference>
<feature type="domain" description="HTH lysR-type" evidence="5">
    <location>
        <begin position="13"/>
        <end position="70"/>
    </location>
</feature>
<dbReference type="Pfam" id="PF03466">
    <property type="entry name" value="LysR_substrate"/>
    <property type="match status" value="1"/>
</dbReference>
<evidence type="ECO:0000313" key="7">
    <source>
        <dbReference type="Proteomes" id="UP001596495"/>
    </source>
</evidence>
<keyword evidence="2" id="KW-0805">Transcription regulation</keyword>
<dbReference type="Pfam" id="PF00126">
    <property type="entry name" value="HTH_1"/>
    <property type="match status" value="1"/>
</dbReference>
<evidence type="ECO:0000256" key="3">
    <source>
        <dbReference type="ARBA" id="ARBA00023125"/>
    </source>
</evidence>
<dbReference type="PANTHER" id="PTHR30537:SF26">
    <property type="entry name" value="GLYCINE CLEAVAGE SYSTEM TRANSCRIPTIONAL ACTIVATOR"/>
    <property type="match status" value="1"/>
</dbReference>
<name>A0ABW2RAG8_9BURK</name>
<evidence type="ECO:0000313" key="6">
    <source>
        <dbReference type="EMBL" id="MFC7435067.1"/>
    </source>
</evidence>
<dbReference type="Gene3D" id="1.10.10.10">
    <property type="entry name" value="Winged helix-like DNA-binding domain superfamily/Winged helix DNA-binding domain"/>
    <property type="match status" value="1"/>
</dbReference>
<keyword evidence="4" id="KW-0804">Transcription</keyword>
<sequence>MALGTSHPRSRPISVGHLRAFEAVARLLNFRAAAEELSLTQSAVSRQIQALEDEVGSVLFLRHTRAVELTSAGSMLLRAVSASLDRIDAAVRMIRQSAGRRSVAVTTSASFASMWLIPRLEAFQRAHPDIDIRIDASDVAVDLGTADVDLALRYAVPQAVPAQAIRLFGEQLTPVASPWLLRSRPINRIEDLADCTLIEAGDAHRTRHLEWLTWQRWLDTHAGAARVRPGARAGRERLSPKRWLYFNYAHQIVQATLTGQGVALARLPLVAESLASGDLVEPLPGMRLDSPLVYWLVTAPRGTQRPEVKAFCDWLLAEAARTREAIGEVPDPDTVDHID</sequence>
<keyword evidence="3" id="KW-0238">DNA-binding</keyword>
<dbReference type="Proteomes" id="UP001596495">
    <property type="component" value="Unassembled WGS sequence"/>
</dbReference>
<evidence type="ECO:0000256" key="4">
    <source>
        <dbReference type="ARBA" id="ARBA00023163"/>
    </source>
</evidence>
<evidence type="ECO:0000256" key="2">
    <source>
        <dbReference type="ARBA" id="ARBA00023015"/>
    </source>
</evidence>
<dbReference type="EMBL" id="JBHTBX010000006">
    <property type="protein sequence ID" value="MFC7435067.1"/>
    <property type="molecule type" value="Genomic_DNA"/>
</dbReference>
<dbReference type="CDD" id="cd08432">
    <property type="entry name" value="PBP2_GcdR_TrpI_HvrB_AmpR_like"/>
    <property type="match status" value="1"/>
</dbReference>
<evidence type="ECO:0000256" key="1">
    <source>
        <dbReference type="ARBA" id="ARBA00009437"/>
    </source>
</evidence>
<dbReference type="InterPro" id="IPR058163">
    <property type="entry name" value="LysR-type_TF_proteobact-type"/>
</dbReference>
<reference evidence="7" key="1">
    <citation type="journal article" date="2019" name="Int. J. Syst. Evol. Microbiol.">
        <title>The Global Catalogue of Microorganisms (GCM) 10K type strain sequencing project: providing services to taxonomists for standard genome sequencing and annotation.</title>
        <authorList>
            <consortium name="The Broad Institute Genomics Platform"/>
            <consortium name="The Broad Institute Genome Sequencing Center for Infectious Disease"/>
            <person name="Wu L."/>
            <person name="Ma J."/>
        </authorList>
    </citation>
    <scope>NUCLEOTIDE SEQUENCE [LARGE SCALE GENOMIC DNA]</scope>
    <source>
        <strain evidence="7">CCUG 54518</strain>
    </source>
</reference>
<dbReference type="InterPro" id="IPR036388">
    <property type="entry name" value="WH-like_DNA-bd_sf"/>
</dbReference>
<dbReference type="PRINTS" id="PR00039">
    <property type="entry name" value="HTHLYSR"/>
</dbReference>
<dbReference type="InterPro" id="IPR000847">
    <property type="entry name" value="LysR_HTH_N"/>
</dbReference>
<protein>
    <submittedName>
        <fullName evidence="6">LysR substrate-binding domain-containing protein</fullName>
    </submittedName>
</protein>
<comment type="caution">
    <text evidence="6">The sequence shown here is derived from an EMBL/GenBank/DDBJ whole genome shotgun (WGS) entry which is preliminary data.</text>
</comment>
<keyword evidence="7" id="KW-1185">Reference proteome</keyword>
<dbReference type="PROSITE" id="PS50931">
    <property type="entry name" value="HTH_LYSR"/>
    <property type="match status" value="1"/>
</dbReference>